<evidence type="ECO:0000256" key="1">
    <source>
        <dbReference type="ARBA" id="ARBA00022441"/>
    </source>
</evidence>
<gene>
    <name evidence="4" type="ORF">ZIOFF_039776</name>
</gene>
<comment type="caution">
    <text evidence="4">The sequence shown here is derived from an EMBL/GenBank/DDBJ whole genome shotgun (WGS) entry which is preliminary data.</text>
</comment>
<proteinExistence type="predicted"/>
<dbReference type="Proteomes" id="UP000734854">
    <property type="component" value="Unassembled WGS sequence"/>
</dbReference>
<dbReference type="Pfam" id="PF01344">
    <property type="entry name" value="Kelch_1"/>
    <property type="match status" value="1"/>
</dbReference>
<dbReference type="InterPro" id="IPR015915">
    <property type="entry name" value="Kelch-typ_b-propeller"/>
</dbReference>
<dbReference type="Gene3D" id="2.120.10.80">
    <property type="entry name" value="Kelch-type beta propeller"/>
    <property type="match status" value="2"/>
</dbReference>
<evidence type="ECO:0000256" key="3">
    <source>
        <dbReference type="SAM" id="MobiDB-lite"/>
    </source>
</evidence>
<protein>
    <submittedName>
        <fullName evidence="4">Uncharacterized protein</fullName>
    </submittedName>
</protein>
<dbReference type="AlphaFoldDB" id="A0A8J5L0F1"/>
<dbReference type="PANTHER" id="PTHR46228">
    <property type="entry name" value="KELCH DOMAIN-CONTAINING PROTEIN"/>
    <property type="match status" value="1"/>
</dbReference>
<accession>A0A8J5L0F1</accession>
<dbReference type="EMBL" id="JACMSC010000011">
    <property type="protein sequence ID" value="KAG6499962.1"/>
    <property type="molecule type" value="Genomic_DNA"/>
</dbReference>
<evidence type="ECO:0000313" key="4">
    <source>
        <dbReference type="EMBL" id="KAG6499962.1"/>
    </source>
</evidence>
<dbReference type="Pfam" id="PF24681">
    <property type="entry name" value="Kelch_KLHDC2_KLHL20_DRC7"/>
    <property type="match status" value="2"/>
</dbReference>
<dbReference type="InterPro" id="IPR006652">
    <property type="entry name" value="Kelch_1"/>
</dbReference>
<keyword evidence="2" id="KW-0677">Repeat</keyword>
<keyword evidence="5" id="KW-1185">Reference proteome</keyword>
<sequence length="651" mass="70666">MEEIAGRMEVVKRRKATWLYPKLAGYSPPERWGHSACFFDGVVYVFGGCCGGMHFSDVLALNLETMSWSSIATTGQKPGSRDSHSVVLVGHKMVVLGGTNGTKKVNDLHMLDLKTKEWSKPTCLGTPPSPRESHTATVIGDEKLLIFGGSGEGEANYLNDVFLLDLKNMAWSSPAIKGEPPAPRDSHTATSIGNKIFVYGGDCGDHFHGEVDVLDIDTMTWSRTKKSALKFNCGFVVWQLEVKGSTPGVRAGHAAVSIGTKAYIIGGVGDKQYYSDVWVLDTVSSSWAQLDILGDQQPQGRFSHSAVDINADIAIFGGCGEDERPLNELIILQSGSEHSNGRYNVSMCKIFGNHWIQEKRKFLRTNLVQNNLVSKNGLSSRGSTEVEPRNPLVCGLENMDSKRRKSTDAKVLEVELEQEEHSLSLSQHSSPSQSDQEQNIQKLPTAATDSLPPRLVTHPNPYNPTETVKIIHTRYLAGDEALRQPVTKQFLRTSLPLPLPLPRQEASMLGAQQKYQLRPFFAPLSLQIGAEVRGTVDGAFDSGYLMTANVNGQLFRGVLFAPVPVAAAPRPAINSQGMACSATVFQHPSTPHVIPIHARPPRQASACGLSDCGVVAKQAQQVKVARTQPVKMANDLQDVVLTLGGPGNGVS</sequence>
<dbReference type="SUPFAM" id="SSF117281">
    <property type="entry name" value="Kelch motif"/>
    <property type="match status" value="2"/>
</dbReference>
<dbReference type="PANTHER" id="PTHR46228:SF2">
    <property type="entry name" value="KELCH REPEAT PROTEIN (AFU_ORTHOLOGUE AFUA_4G14350)"/>
    <property type="match status" value="1"/>
</dbReference>
<organism evidence="4 5">
    <name type="scientific">Zingiber officinale</name>
    <name type="common">Ginger</name>
    <name type="synonym">Amomum zingiber</name>
    <dbReference type="NCBI Taxonomy" id="94328"/>
    <lineage>
        <taxon>Eukaryota</taxon>
        <taxon>Viridiplantae</taxon>
        <taxon>Streptophyta</taxon>
        <taxon>Embryophyta</taxon>
        <taxon>Tracheophyta</taxon>
        <taxon>Spermatophyta</taxon>
        <taxon>Magnoliopsida</taxon>
        <taxon>Liliopsida</taxon>
        <taxon>Zingiberales</taxon>
        <taxon>Zingiberaceae</taxon>
        <taxon>Zingiber</taxon>
    </lineage>
</organism>
<feature type="region of interest" description="Disordered" evidence="3">
    <location>
        <begin position="375"/>
        <end position="463"/>
    </location>
</feature>
<reference evidence="4 5" key="1">
    <citation type="submission" date="2020-08" db="EMBL/GenBank/DDBJ databases">
        <title>Plant Genome Project.</title>
        <authorList>
            <person name="Zhang R.-G."/>
        </authorList>
    </citation>
    <scope>NUCLEOTIDE SEQUENCE [LARGE SCALE GENOMIC DNA]</scope>
    <source>
        <tissue evidence="4">Rhizome</tissue>
    </source>
</reference>
<keyword evidence="1" id="KW-0880">Kelch repeat</keyword>
<name>A0A8J5L0F1_ZINOF</name>
<feature type="compositionally biased region" description="Low complexity" evidence="3">
    <location>
        <begin position="423"/>
        <end position="438"/>
    </location>
</feature>
<evidence type="ECO:0000256" key="2">
    <source>
        <dbReference type="ARBA" id="ARBA00022737"/>
    </source>
</evidence>
<evidence type="ECO:0000313" key="5">
    <source>
        <dbReference type="Proteomes" id="UP000734854"/>
    </source>
</evidence>